<sequence>MLLINGHDVQHFPSTALWVSDKVISRAGPKTFADCMAQLLLHKGASGGKGETKNVIVVPLDTSSCSFFPDGASSSGDDGDDFDEAIGNDIDDDLDGTAGSDVDNEAGDRPNAERYGPPLLIELG</sequence>
<proteinExistence type="predicted"/>
<name>A0ACC0VWI7_9STRA</name>
<keyword evidence="2" id="KW-1185">Reference proteome</keyword>
<dbReference type="Proteomes" id="UP001163321">
    <property type="component" value="Chromosome 6"/>
</dbReference>
<comment type="caution">
    <text evidence="1">The sequence shown here is derived from an EMBL/GenBank/DDBJ whole genome shotgun (WGS) entry which is preliminary data.</text>
</comment>
<dbReference type="EMBL" id="CM047585">
    <property type="protein sequence ID" value="KAI9910725.1"/>
    <property type="molecule type" value="Genomic_DNA"/>
</dbReference>
<organism evidence="1 2">
    <name type="scientific">Peronosclerospora sorghi</name>
    <dbReference type="NCBI Taxonomy" id="230839"/>
    <lineage>
        <taxon>Eukaryota</taxon>
        <taxon>Sar</taxon>
        <taxon>Stramenopiles</taxon>
        <taxon>Oomycota</taxon>
        <taxon>Peronosporomycetes</taxon>
        <taxon>Peronosporales</taxon>
        <taxon>Peronosporaceae</taxon>
        <taxon>Peronosclerospora</taxon>
    </lineage>
</organism>
<reference evidence="1 2" key="1">
    <citation type="journal article" date="2022" name="bioRxiv">
        <title>The genome of the oomycete Peronosclerospora sorghi, a cosmopolitan pathogen of maize and sorghum, is inflated with dispersed pseudogenes.</title>
        <authorList>
            <person name="Fletcher K."/>
            <person name="Martin F."/>
            <person name="Isakeit T."/>
            <person name="Cavanaugh K."/>
            <person name="Magill C."/>
            <person name="Michelmore R."/>
        </authorList>
    </citation>
    <scope>NUCLEOTIDE SEQUENCE [LARGE SCALE GENOMIC DNA]</scope>
    <source>
        <strain evidence="1">P6</strain>
    </source>
</reference>
<protein>
    <submittedName>
        <fullName evidence="1">Uncharacterized protein</fullName>
    </submittedName>
</protein>
<evidence type="ECO:0000313" key="1">
    <source>
        <dbReference type="EMBL" id="KAI9910725.1"/>
    </source>
</evidence>
<accession>A0ACC0VWI7</accession>
<evidence type="ECO:0000313" key="2">
    <source>
        <dbReference type="Proteomes" id="UP001163321"/>
    </source>
</evidence>
<gene>
    <name evidence="1" type="ORF">PsorP6_011097</name>
</gene>